<feature type="transmembrane region" description="Helical" evidence="6">
    <location>
        <begin position="161"/>
        <end position="183"/>
    </location>
</feature>
<evidence type="ECO:0000313" key="9">
    <source>
        <dbReference type="RefSeq" id="XP_013413105.1"/>
    </source>
</evidence>
<name>A0A1S3JRW7_LINAN</name>
<keyword evidence="3 6" id="KW-1133">Transmembrane helix</keyword>
<keyword evidence="2 6" id="KW-0812">Transmembrane</keyword>
<proteinExistence type="predicted"/>
<feature type="transmembrane region" description="Helical" evidence="6">
    <location>
        <begin position="123"/>
        <end position="141"/>
    </location>
</feature>
<feature type="domain" description="G-protein coupled receptors family 1 profile" evidence="7">
    <location>
        <begin position="61"/>
        <end position="326"/>
    </location>
</feature>
<reference evidence="9" key="1">
    <citation type="submission" date="2025-08" db="UniProtKB">
        <authorList>
            <consortium name="RefSeq"/>
        </authorList>
    </citation>
    <scope>IDENTIFICATION</scope>
    <source>
        <tissue evidence="9">Gonads</tissue>
    </source>
</reference>
<dbReference type="InterPro" id="IPR052954">
    <property type="entry name" value="GPCR-Ligand_Int"/>
</dbReference>
<evidence type="ECO:0000313" key="8">
    <source>
        <dbReference type="Proteomes" id="UP000085678"/>
    </source>
</evidence>
<evidence type="ECO:0000256" key="1">
    <source>
        <dbReference type="ARBA" id="ARBA00004370"/>
    </source>
</evidence>
<comment type="subcellular location">
    <subcellularLocation>
        <location evidence="1">Membrane</location>
    </subcellularLocation>
</comment>
<dbReference type="Proteomes" id="UP000085678">
    <property type="component" value="Unplaced"/>
</dbReference>
<dbReference type="Pfam" id="PF00001">
    <property type="entry name" value="7tm_1"/>
    <property type="match status" value="1"/>
</dbReference>
<organism evidence="8 9">
    <name type="scientific">Lingula anatina</name>
    <name type="common">Brachiopod</name>
    <name type="synonym">Lingula unguis</name>
    <dbReference type="NCBI Taxonomy" id="7574"/>
    <lineage>
        <taxon>Eukaryota</taxon>
        <taxon>Metazoa</taxon>
        <taxon>Spiralia</taxon>
        <taxon>Lophotrochozoa</taxon>
        <taxon>Brachiopoda</taxon>
        <taxon>Linguliformea</taxon>
        <taxon>Lingulata</taxon>
        <taxon>Lingulida</taxon>
        <taxon>Linguloidea</taxon>
        <taxon>Lingulidae</taxon>
        <taxon>Lingula</taxon>
    </lineage>
</organism>
<dbReference type="SUPFAM" id="SSF81321">
    <property type="entry name" value="Family A G protein-coupled receptor-like"/>
    <property type="match status" value="1"/>
</dbReference>
<feature type="transmembrane region" description="Helical" evidence="6">
    <location>
        <begin position="82"/>
        <end position="103"/>
    </location>
</feature>
<protein>
    <submittedName>
        <fullName evidence="9">Growth hormone secretagogue receptor type 1-like</fullName>
    </submittedName>
</protein>
<dbReference type="AlphaFoldDB" id="A0A1S3JRW7"/>
<dbReference type="GeneID" id="106175587"/>
<dbReference type="RefSeq" id="XP_013413105.1">
    <property type="nucleotide sequence ID" value="XM_013557651.1"/>
</dbReference>
<sequence>MTLENVTLMTSNDARNDSTDISISVNGQGSANNGTVLTTTEVLIAGARLGMLPVSVIGLCCNLLILLLVTLRKEVRKLTVSVYLSALAIADFIFCLDILRWHLEWADMIPMSWGDIYCTITNFLGHFATGLAHWTIFCISLERMTRVVFPFKAKTLLTVKLARIVVVVFVCWSALPNIARFVFDHQIPLDNTTWICWTLQTDTIGPLYQNLVRILIETPPVFLVIVINCITVVKLRAHWSAMKKMGLKERNQRCRSGLHLSQQETALTVTLVVNGTLFVVLETPYLVTEFVMHYLSSEEISALHMVLANAFKLVSGVDHTCNFFVYVIGSGMLRREFGAIFCCSRNAPGEEGKTRQNSPLAGPSSKSTNESQGTSFTLASVTTQPPHCGSSIVDITLPEGNTDK</sequence>
<evidence type="ECO:0000256" key="3">
    <source>
        <dbReference type="ARBA" id="ARBA00022989"/>
    </source>
</evidence>
<dbReference type="GO" id="GO:0004930">
    <property type="term" value="F:G protein-coupled receptor activity"/>
    <property type="evidence" value="ECO:0007669"/>
    <property type="project" value="InterPro"/>
</dbReference>
<feature type="compositionally biased region" description="Polar residues" evidence="5">
    <location>
        <begin position="355"/>
        <end position="385"/>
    </location>
</feature>
<dbReference type="GO" id="GO:0016020">
    <property type="term" value="C:membrane"/>
    <property type="evidence" value="ECO:0007669"/>
    <property type="project" value="UniProtKB-SubCell"/>
</dbReference>
<evidence type="ECO:0000256" key="2">
    <source>
        <dbReference type="ARBA" id="ARBA00022692"/>
    </source>
</evidence>
<dbReference type="Gene3D" id="1.20.1070.10">
    <property type="entry name" value="Rhodopsin 7-helix transmembrane proteins"/>
    <property type="match status" value="1"/>
</dbReference>
<dbReference type="InterPro" id="IPR000276">
    <property type="entry name" value="GPCR_Rhodpsn"/>
</dbReference>
<dbReference type="KEGG" id="lak:106175587"/>
<dbReference type="InParanoid" id="A0A1S3JRW7"/>
<dbReference type="PANTHER" id="PTHR46641">
    <property type="entry name" value="FMRFAMIDE RECEPTOR-RELATED"/>
    <property type="match status" value="1"/>
</dbReference>
<accession>A0A1S3JRW7</accession>
<dbReference type="PANTHER" id="PTHR46641:SF18">
    <property type="entry name" value="G-PROTEIN COUPLED RECEPTORS FAMILY 1 PROFILE DOMAIN-CONTAINING PROTEIN"/>
    <property type="match status" value="1"/>
</dbReference>
<keyword evidence="4 6" id="KW-0472">Membrane</keyword>
<dbReference type="InterPro" id="IPR017452">
    <property type="entry name" value="GPCR_Rhodpsn_7TM"/>
</dbReference>
<evidence type="ECO:0000259" key="7">
    <source>
        <dbReference type="PROSITE" id="PS50262"/>
    </source>
</evidence>
<feature type="transmembrane region" description="Helical" evidence="6">
    <location>
        <begin position="214"/>
        <end position="235"/>
    </location>
</feature>
<evidence type="ECO:0000256" key="5">
    <source>
        <dbReference type="SAM" id="MobiDB-lite"/>
    </source>
</evidence>
<feature type="transmembrane region" description="Helical" evidence="6">
    <location>
        <begin position="50"/>
        <end position="70"/>
    </location>
</feature>
<feature type="region of interest" description="Disordered" evidence="5">
    <location>
        <begin position="349"/>
        <end position="404"/>
    </location>
</feature>
<evidence type="ECO:0000256" key="6">
    <source>
        <dbReference type="SAM" id="Phobius"/>
    </source>
</evidence>
<keyword evidence="8" id="KW-1185">Reference proteome</keyword>
<dbReference type="PROSITE" id="PS50262">
    <property type="entry name" value="G_PROTEIN_RECEP_F1_2"/>
    <property type="match status" value="1"/>
</dbReference>
<evidence type="ECO:0000256" key="4">
    <source>
        <dbReference type="ARBA" id="ARBA00023136"/>
    </source>
</evidence>
<gene>
    <name evidence="9" type="primary">LOC106175587</name>
</gene>